<sequence length="212" mass="24734">MNLISSDLFKFLQITKYMLLSFYKMIMVMECNTMTKKADLLLHPIRMRIIQQLLLGRPLTIAELLDALGDVPQATLYRHINLLMEANFIEVIDTKKVKGTEERVFSVKKEKLQIPEQEIETTSQEDHIKHFSVFHGNLLKLATMYLTEASPKQYKEDGFAYWNTPLHLTDEEFQELVQSMNEHIEKAINNKPTPERTARIFAGMFIPQKSQE</sequence>
<dbReference type="CDD" id="cd00090">
    <property type="entry name" value="HTH_ARSR"/>
    <property type="match status" value="1"/>
</dbReference>
<gene>
    <name evidence="3" type="ORF">E0Y62_20430</name>
</gene>
<dbReference type="InterPro" id="IPR036388">
    <property type="entry name" value="WH-like_DNA-bd_sf"/>
</dbReference>
<feature type="domain" description="HTH arsR-type" evidence="2">
    <location>
        <begin position="36"/>
        <end position="121"/>
    </location>
</feature>
<evidence type="ECO:0000313" key="3">
    <source>
        <dbReference type="EMBL" id="TCJ02241.1"/>
    </source>
</evidence>
<dbReference type="Gene3D" id="6.10.140.2180">
    <property type="match status" value="1"/>
</dbReference>
<name>A0A4R1AVR3_9BACI</name>
<evidence type="ECO:0000313" key="4">
    <source>
        <dbReference type="Proteomes" id="UP000293846"/>
    </source>
</evidence>
<organism evidence="3 4">
    <name type="scientific">Cytobacillus praedii</name>
    <dbReference type="NCBI Taxonomy" id="1742358"/>
    <lineage>
        <taxon>Bacteria</taxon>
        <taxon>Bacillati</taxon>
        <taxon>Bacillota</taxon>
        <taxon>Bacilli</taxon>
        <taxon>Bacillales</taxon>
        <taxon>Bacillaceae</taxon>
        <taxon>Cytobacillus</taxon>
    </lineage>
</organism>
<evidence type="ECO:0000259" key="2">
    <source>
        <dbReference type="SMART" id="SM00418"/>
    </source>
</evidence>
<proteinExistence type="predicted"/>
<keyword evidence="4" id="KW-1185">Reference proteome</keyword>
<dbReference type="InterPro" id="IPR036390">
    <property type="entry name" value="WH_DNA-bd_sf"/>
</dbReference>
<evidence type="ECO:0000256" key="1">
    <source>
        <dbReference type="ARBA" id="ARBA00023125"/>
    </source>
</evidence>
<keyword evidence="1" id="KW-0238">DNA-binding</keyword>
<dbReference type="GO" id="GO:0003677">
    <property type="term" value="F:DNA binding"/>
    <property type="evidence" value="ECO:0007669"/>
    <property type="project" value="UniProtKB-KW"/>
</dbReference>
<dbReference type="Gene3D" id="1.10.10.10">
    <property type="entry name" value="Winged helix-like DNA-binding domain superfamily/Winged helix DNA-binding domain"/>
    <property type="match status" value="1"/>
</dbReference>
<dbReference type="AlphaFoldDB" id="A0A4R1AVR3"/>
<dbReference type="GO" id="GO:0003700">
    <property type="term" value="F:DNA-binding transcription factor activity"/>
    <property type="evidence" value="ECO:0007669"/>
    <property type="project" value="InterPro"/>
</dbReference>
<dbReference type="STRING" id="1742358.GCA_001439605_01313"/>
<dbReference type="Proteomes" id="UP000293846">
    <property type="component" value="Unassembled WGS sequence"/>
</dbReference>
<dbReference type="InterPro" id="IPR011991">
    <property type="entry name" value="ArsR-like_HTH"/>
</dbReference>
<reference evidence="3 4" key="1">
    <citation type="submission" date="2019-03" db="EMBL/GenBank/DDBJ databases">
        <authorList>
            <person name="Jensen L."/>
            <person name="Storgaard J."/>
            <person name="Sulaj E."/>
            <person name="Schramm A."/>
            <person name="Marshall I.P.G."/>
        </authorList>
    </citation>
    <scope>NUCLEOTIDE SEQUENCE [LARGE SCALE GENOMIC DNA]</scope>
    <source>
        <strain evidence="3 4">2017H2G3</strain>
    </source>
</reference>
<dbReference type="OrthoDB" id="5949858at2"/>
<dbReference type="NCBIfam" id="NF005061">
    <property type="entry name" value="PRK06474.1"/>
    <property type="match status" value="1"/>
</dbReference>
<dbReference type="EMBL" id="SJTH01000037">
    <property type="protein sequence ID" value="TCJ02241.1"/>
    <property type="molecule type" value="Genomic_DNA"/>
</dbReference>
<dbReference type="Pfam" id="PF12840">
    <property type="entry name" value="HTH_20"/>
    <property type="match status" value="1"/>
</dbReference>
<accession>A0A4R1AVR3</accession>
<dbReference type="InterPro" id="IPR001845">
    <property type="entry name" value="HTH_ArsR_DNA-bd_dom"/>
</dbReference>
<comment type="caution">
    <text evidence="3">The sequence shown here is derived from an EMBL/GenBank/DDBJ whole genome shotgun (WGS) entry which is preliminary data.</text>
</comment>
<dbReference type="SMART" id="SM00418">
    <property type="entry name" value="HTH_ARSR"/>
    <property type="match status" value="1"/>
</dbReference>
<protein>
    <submittedName>
        <fullName evidence="3">ArsR family transcriptional regulator</fullName>
    </submittedName>
</protein>
<dbReference type="SUPFAM" id="SSF46785">
    <property type="entry name" value="Winged helix' DNA-binding domain"/>
    <property type="match status" value="1"/>
</dbReference>